<evidence type="ECO:0000259" key="3">
    <source>
        <dbReference type="Pfam" id="PF16653"/>
    </source>
</evidence>
<dbReference type="Gene3D" id="3.30.360.10">
    <property type="entry name" value="Dihydrodipicolinate Reductase, domain 2"/>
    <property type="match status" value="1"/>
</dbReference>
<name>A0A178N0C1_9PROT</name>
<dbReference type="Gene3D" id="3.40.50.720">
    <property type="entry name" value="NAD(P)-binding Rossmann-like Domain"/>
    <property type="match status" value="1"/>
</dbReference>
<dbReference type="PANTHER" id="PTHR11133">
    <property type="entry name" value="SACCHAROPINE DEHYDROGENASE"/>
    <property type="match status" value="1"/>
</dbReference>
<feature type="domain" description="Saccharopine dehydrogenase NADP binding" evidence="2">
    <location>
        <begin position="4"/>
        <end position="110"/>
    </location>
</feature>
<dbReference type="PANTHER" id="PTHR11133:SF22">
    <property type="entry name" value="ALPHA-AMINOADIPIC SEMIALDEHYDE SYNTHASE, MITOCHONDRIAL"/>
    <property type="match status" value="1"/>
</dbReference>
<keyword evidence="1" id="KW-0560">Oxidoreductase</keyword>
<dbReference type="InterPro" id="IPR036291">
    <property type="entry name" value="NAD(P)-bd_dom_sf"/>
</dbReference>
<dbReference type="AlphaFoldDB" id="A0A178N0C1"/>
<keyword evidence="5" id="KW-1185">Reference proteome</keyword>
<dbReference type="Proteomes" id="UP000078543">
    <property type="component" value="Unassembled WGS sequence"/>
</dbReference>
<comment type="caution">
    <text evidence="4">The sequence shown here is derived from an EMBL/GenBank/DDBJ whole genome shotgun (WGS) entry which is preliminary data.</text>
</comment>
<dbReference type="RefSeq" id="WP_068497605.1">
    <property type="nucleotide sequence ID" value="NZ_LWQU01000075.1"/>
</dbReference>
<evidence type="ECO:0000259" key="2">
    <source>
        <dbReference type="Pfam" id="PF03435"/>
    </source>
</evidence>
<evidence type="ECO:0000256" key="1">
    <source>
        <dbReference type="ARBA" id="ARBA00023002"/>
    </source>
</evidence>
<protein>
    <submittedName>
        <fullName evidence="4">Saccharopine dehydrogenase</fullName>
    </submittedName>
</protein>
<dbReference type="SUPFAM" id="SSF51735">
    <property type="entry name" value="NAD(P)-binding Rossmann-fold domains"/>
    <property type="match status" value="1"/>
</dbReference>
<sequence>MHSVVVLGSGKIGITVAAMLADSGDWRVTLADSRPEMMAGQRRPGLEPIILDVTDPFALRAALSGHHAVVSTLPYFLCAEVAEAALAEGVHYFDPTEDIATAHAIRKLAQGAGTVAVPQCGLAPGFVSIAAKSLADGFDEILDVRLRVGALPQYPDNALKYNLTWSTDGLINEYCNPCQSVVDGRLIEVLPLEGLEHFSLDGIAYEAFSTSGGVGTLCETLAGRVRNLDYKTVRYPGHRDLIRMLARDLKLSERRELFRDVIENAIPITRQDVVLIFVTVVGRKSGRLMQESWVRKIYGDDCPGGRSAIQKTTAGAICAMIDLHQRGQIPQTGFVCQEQVSLSDFLANRFGAVYA</sequence>
<evidence type="ECO:0000313" key="4">
    <source>
        <dbReference type="EMBL" id="OAN58032.1"/>
    </source>
</evidence>
<dbReference type="GO" id="GO:0016491">
    <property type="term" value="F:oxidoreductase activity"/>
    <property type="evidence" value="ECO:0007669"/>
    <property type="project" value="UniProtKB-KW"/>
</dbReference>
<reference evidence="4 5" key="1">
    <citation type="submission" date="2016-04" db="EMBL/GenBank/DDBJ databases">
        <title>Draft genome sequence of freshwater magnetotactic bacteria Magnetospirillum marisnigri SP-1 and Magnetospirillum moscoviense BB-1.</title>
        <authorList>
            <person name="Koziaeva V."/>
            <person name="Dziuba M.V."/>
            <person name="Ivanov T.M."/>
            <person name="Kuznetsov B."/>
            <person name="Grouzdev D.S."/>
        </authorList>
    </citation>
    <scope>NUCLEOTIDE SEQUENCE [LARGE SCALE GENOMIC DNA]</scope>
    <source>
        <strain evidence="4 5">BB-1</strain>
    </source>
</reference>
<organism evidence="4 5">
    <name type="scientific">Magnetospirillum moscoviense</name>
    <dbReference type="NCBI Taxonomy" id="1437059"/>
    <lineage>
        <taxon>Bacteria</taxon>
        <taxon>Pseudomonadati</taxon>
        <taxon>Pseudomonadota</taxon>
        <taxon>Alphaproteobacteria</taxon>
        <taxon>Rhodospirillales</taxon>
        <taxon>Rhodospirillaceae</taxon>
        <taxon>Magnetospirillum</taxon>
    </lineage>
</organism>
<dbReference type="InterPro" id="IPR032095">
    <property type="entry name" value="Sacchrp_dh-like_C"/>
</dbReference>
<proteinExistence type="predicted"/>
<evidence type="ECO:0000313" key="5">
    <source>
        <dbReference type="Proteomes" id="UP000078543"/>
    </source>
</evidence>
<dbReference type="InterPro" id="IPR005097">
    <property type="entry name" value="Sacchrp_dh_NADP-bd"/>
</dbReference>
<dbReference type="EMBL" id="LWQU01000075">
    <property type="protein sequence ID" value="OAN58032.1"/>
    <property type="molecule type" value="Genomic_DNA"/>
</dbReference>
<dbReference type="Pfam" id="PF03435">
    <property type="entry name" value="Sacchrp_dh_NADP"/>
    <property type="match status" value="1"/>
</dbReference>
<feature type="domain" description="Saccharopine dehydrogenase-like C-terminal" evidence="3">
    <location>
        <begin position="121"/>
        <end position="340"/>
    </location>
</feature>
<dbReference type="STRING" id="1437059.A6A05_07630"/>
<accession>A0A178N0C1</accession>
<dbReference type="SUPFAM" id="SSF55347">
    <property type="entry name" value="Glyceraldehyde-3-phosphate dehydrogenase-like, C-terminal domain"/>
    <property type="match status" value="1"/>
</dbReference>
<gene>
    <name evidence="4" type="ORF">A6A05_07630</name>
</gene>
<dbReference type="Pfam" id="PF16653">
    <property type="entry name" value="Sacchrp_dh_C"/>
    <property type="match status" value="1"/>
</dbReference>
<dbReference type="OrthoDB" id="9769367at2"/>
<dbReference type="InterPro" id="IPR051168">
    <property type="entry name" value="AASS"/>
</dbReference>